<name>A0A137NTS5_CONC2</name>
<comment type="subcellular location">
    <subcellularLocation>
        <location evidence="1">Mitochondrion</location>
    </subcellularLocation>
    <subcellularLocation>
        <location evidence="2">Peroxisome</location>
    </subcellularLocation>
</comment>
<dbReference type="SUPFAM" id="SSF51735">
    <property type="entry name" value="NAD(P)-binding Rossmann-fold domains"/>
    <property type="match status" value="1"/>
</dbReference>
<dbReference type="NCBIfam" id="NF006133">
    <property type="entry name" value="PRK08278.1"/>
    <property type="match status" value="1"/>
</dbReference>
<comment type="similarity">
    <text evidence="3">Belongs to the short-chain dehydrogenases/reductases (SDR) family.</text>
</comment>
<dbReference type="GO" id="GO:0016491">
    <property type="term" value="F:oxidoreductase activity"/>
    <property type="evidence" value="ECO:0007669"/>
    <property type="project" value="UniProtKB-KW"/>
</dbReference>
<gene>
    <name evidence="9" type="ORF">CONCODRAFT_80591</name>
</gene>
<dbReference type="InterPro" id="IPR036291">
    <property type="entry name" value="NAD(P)-bd_dom_sf"/>
</dbReference>
<dbReference type="OrthoDB" id="5327538at2759"/>
<dbReference type="Pfam" id="PF00106">
    <property type="entry name" value="adh_short"/>
    <property type="match status" value="1"/>
</dbReference>
<dbReference type="PRINTS" id="PR00081">
    <property type="entry name" value="GDHRDH"/>
</dbReference>
<evidence type="ECO:0000313" key="10">
    <source>
        <dbReference type="Proteomes" id="UP000070444"/>
    </source>
</evidence>
<dbReference type="Gene3D" id="3.40.50.720">
    <property type="entry name" value="NAD(P)-binding Rossmann-like Domain"/>
    <property type="match status" value="1"/>
</dbReference>
<keyword evidence="10" id="KW-1185">Reference proteome</keyword>
<evidence type="ECO:0000256" key="1">
    <source>
        <dbReference type="ARBA" id="ARBA00004173"/>
    </source>
</evidence>
<evidence type="ECO:0000256" key="4">
    <source>
        <dbReference type="ARBA" id="ARBA00022857"/>
    </source>
</evidence>
<protein>
    <recommendedName>
        <fullName evidence="8">Hydroxysteroid dehydrogenase-like protein 2</fullName>
    </recommendedName>
</protein>
<dbReference type="InterPro" id="IPR051935">
    <property type="entry name" value="HSDL2"/>
</dbReference>
<dbReference type="InterPro" id="IPR002347">
    <property type="entry name" value="SDR_fam"/>
</dbReference>
<keyword evidence="4" id="KW-0521">NADP</keyword>
<evidence type="ECO:0000256" key="2">
    <source>
        <dbReference type="ARBA" id="ARBA00004275"/>
    </source>
</evidence>
<evidence type="ECO:0000256" key="6">
    <source>
        <dbReference type="ARBA" id="ARBA00023128"/>
    </source>
</evidence>
<dbReference type="EMBL" id="KQ964764">
    <property type="protein sequence ID" value="KXN66121.1"/>
    <property type="molecule type" value="Genomic_DNA"/>
</dbReference>
<keyword evidence="6" id="KW-0496">Mitochondrion</keyword>
<dbReference type="STRING" id="796925.A0A137NTS5"/>
<keyword evidence="5" id="KW-0560">Oxidoreductase</keyword>
<dbReference type="PANTHER" id="PTHR42808">
    <property type="entry name" value="HYDROXYSTEROID DEHYDROGENASE-LIKE PROTEIN 2"/>
    <property type="match status" value="1"/>
</dbReference>
<reference evidence="9 10" key="1">
    <citation type="journal article" date="2015" name="Genome Biol. Evol.">
        <title>Phylogenomic analyses indicate that early fungi evolved digesting cell walls of algal ancestors of land plants.</title>
        <authorList>
            <person name="Chang Y."/>
            <person name="Wang S."/>
            <person name="Sekimoto S."/>
            <person name="Aerts A.L."/>
            <person name="Choi C."/>
            <person name="Clum A."/>
            <person name="LaButti K.M."/>
            <person name="Lindquist E.A."/>
            <person name="Yee Ngan C."/>
            <person name="Ohm R.A."/>
            <person name="Salamov A.A."/>
            <person name="Grigoriev I.V."/>
            <person name="Spatafora J.W."/>
            <person name="Berbee M.L."/>
        </authorList>
    </citation>
    <scope>NUCLEOTIDE SEQUENCE [LARGE SCALE GENOMIC DNA]</scope>
    <source>
        <strain evidence="9 10">NRRL 28638</strain>
    </source>
</reference>
<organism evidence="9 10">
    <name type="scientific">Conidiobolus coronatus (strain ATCC 28846 / CBS 209.66 / NRRL 28638)</name>
    <name type="common">Delacroixia coronata</name>
    <dbReference type="NCBI Taxonomy" id="796925"/>
    <lineage>
        <taxon>Eukaryota</taxon>
        <taxon>Fungi</taxon>
        <taxon>Fungi incertae sedis</taxon>
        <taxon>Zoopagomycota</taxon>
        <taxon>Entomophthoromycotina</taxon>
        <taxon>Entomophthoromycetes</taxon>
        <taxon>Entomophthorales</taxon>
        <taxon>Ancylistaceae</taxon>
        <taxon>Conidiobolus</taxon>
    </lineage>
</organism>
<dbReference type="Proteomes" id="UP000070444">
    <property type="component" value="Unassembled WGS sequence"/>
</dbReference>
<dbReference type="OMA" id="FGPHVGY"/>
<dbReference type="PANTHER" id="PTHR42808:SF3">
    <property type="entry name" value="HYDROXYSTEROID DEHYDROGENASE-LIKE PROTEIN 2"/>
    <property type="match status" value="1"/>
</dbReference>
<keyword evidence="7" id="KW-0576">Peroxisome</keyword>
<evidence type="ECO:0000256" key="7">
    <source>
        <dbReference type="ARBA" id="ARBA00023140"/>
    </source>
</evidence>
<proteinExistence type="inferred from homology"/>
<sequence length="277" mass="30181">MSLKGKTLFISGASRGIGLSIALRAARDGANVAVAAKTAEAHPKIEAAGGKALPILCDIRDEAQVKAAIQKTVDTFGGIDILINNASAISLTDTVETPLKKYDLMNTINARGTWLVSKYAIPHLKKSSNPHILTMSPPLSFDPKWYKDHVAYTISKMGMSMNVLGMSEELKSDGIAVNGLWPLTIIYTAALQAIGDGVNQQELCRKPEIMADAAHAILTKNSKSFTGNFCIDEIILRECGQQDFDKYACVPGTTEFGHDFFIDDIYFERLNKLRSKL</sequence>
<dbReference type="AlphaFoldDB" id="A0A137NTS5"/>
<dbReference type="GO" id="GO:0005739">
    <property type="term" value="C:mitochondrion"/>
    <property type="evidence" value="ECO:0007669"/>
    <property type="project" value="UniProtKB-SubCell"/>
</dbReference>
<evidence type="ECO:0000256" key="5">
    <source>
        <dbReference type="ARBA" id="ARBA00023002"/>
    </source>
</evidence>
<dbReference type="GO" id="GO:0005777">
    <property type="term" value="C:peroxisome"/>
    <property type="evidence" value="ECO:0007669"/>
    <property type="project" value="UniProtKB-SubCell"/>
</dbReference>
<evidence type="ECO:0000313" key="9">
    <source>
        <dbReference type="EMBL" id="KXN66121.1"/>
    </source>
</evidence>
<dbReference type="FunFam" id="3.40.50.720:FF:000301">
    <property type="entry name" value="Hydroxysteroid dehydrogenase like 2"/>
    <property type="match status" value="1"/>
</dbReference>
<evidence type="ECO:0000256" key="3">
    <source>
        <dbReference type="ARBA" id="ARBA00006484"/>
    </source>
</evidence>
<accession>A0A137NTS5</accession>
<evidence type="ECO:0000256" key="8">
    <source>
        <dbReference type="ARBA" id="ARBA00040243"/>
    </source>
</evidence>